<organism evidence="4 5">
    <name type="scientific">Candidatus Dojkabacteria bacterium</name>
    <dbReference type="NCBI Taxonomy" id="2099670"/>
    <lineage>
        <taxon>Bacteria</taxon>
        <taxon>Candidatus Dojkabacteria</taxon>
    </lineage>
</organism>
<name>A0A955L031_9BACT</name>
<accession>A0A955L031</accession>
<dbReference type="Pfam" id="PF11611">
    <property type="entry name" value="DUF4352"/>
    <property type="match status" value="1"/>
</dbReference>
<reference evidence="4" key="2">
    <citation type="journal article" date="2021" name="Microbiome">
        <title>Successional dynamics and alternative stable states in a saline activated sludge microbial community over 9 years.</title>
        <authorList>
            <person name="Wang Y."/>
            <person name="Ye J."/>
            <person name="Ju F."/>
            <person name="Liu L."/>
            <person name="Boyd J.A."/>
            <person name="Deng Y."/>
            <person name="Parks D.H."/>
            <person name="Jiang X."/>
            <person name="Yin X."/>
            <person name="Woodcroft B.J."/>
            <person name="Tyson G.W."/>
            <person name="Hugenholtz P."/>
            <person name="Polz M.F."/>
            <person name="Zhang T."/>
        </authorList>
    </citation>
    <scope>NUCLEOTIDE SEQUENCE</scope>
    <source>
        <strain evidence="4">HKST-UBA15</strain>
    </source>
</reference>
<evidence type="ECO:0000313" key="5">
    <source>
        <dbReference type="Proteomes" id="UP000745577"/>
    </source>
</evidence>
<keyword evidence="2" id="KW-1133">Transmembrane helix</keyword>
<evidence type="ECO:0000256" key="1">
    <source>
        <dbReference type="ARBA" id="ARBA00022729"/>
    </source>
</evidence>
<dbReference type="Proteomes" id="UP000745577">
    <property type="component" value="Unassembled WGS sequence"/>
</dbReference>
<keyword evidence="1" id="KW-0732">Signal</keyword>
<keyword evidence="2" id="KW-0812">Transmembrane</keyword>
<protein>
    <submittedName>
        <fullName evidence="4">DUF4352 domain-containing protein</fullName>
    </submittedName>
</protein>
<feature type="transmembrane region" description="Helical" evidence="2">
    <location>
        <begin position="22"/>
        <end position="48"/>
    </location>
</feature>
<reference evidence="4" key="1">
    <citation type="submission" date="2020-04" db="EMBL/GenBank/DDBJ databases">
        <authorList>
            <person name="Zhang T."/>
        </authorList>
    </citation>
    <scope>NUCLEOTIDE SEQUENCE</scope>
    <source>
        <strain evidence="4">HKST-UBA15</strain>
    </source>
</reference>
<sequence>MPETVTQTTQVGKKGMSTGVKIAIGCGGLLLLLVVCFFVASMAGFAGLSKISEEVEKTTQESEEQKDTAFENPASMNEAVVIDDVEWTLLSGSDLGSTIPSVSEYSDDCVANSGKFIKLTLTVKNNSKKMVSVSNLDLFDSEQNQYITSSDVYNCSEDDIFILDNINPGIEKTFTGIYEVPSTASGFRVKVGDLDFFTDNYKYISLGF</sequence>
<comment type="caution">
    <text evidence="4">The sequence shown here is derived from an EMBL/GenBank/DDBJ whole genome shotgun (WGS) entry which is preliminary data.</text>
</comment>
<evidence type="ECO:0000256" key="2">
    <source>
        <dbReference type="SAM" id="Phobius"/>
    </source>
</evidence>
<keyword evidence="2" id="KW-0472">Membrane</keyword>
<dbReference type="AlphaFoldDB" id="A0A955L031"/>
<evidence type="ECO:0000313" key="4">
    <source>
        <dbReference type="EMBL" id="MCA9379713.1"/>
    </source>
</evidence>
<feature type="domain" description="DUF4352" evidence="3">
    <location>
        <begin position="78"/>
        <end position="192"/>
    </location>
</feature>
<dbReference type="EMBL" id="JAGQLL010000007">
    <property type="protein sequence ID" value="MCA9379713.1"/>
    <property type="molecule type" value="Genomic_DNA"/>
</dbReference>
<proteinExistence type="predicted"/>
<dbReference type="Gene3D" id="2.60.40.1240">
    <property type="match status" value="1"/>
</dbReference>
<dbReference type="InterPro" id="IPR029050">
    <property type="entry name" value="Immunoprotect_excell_Ig-like"/>
</dbReference>
<gene>
    <name evidence="4" type="ORF">KC675_00885</name>
</gene>
<dbReference type="InterPro" id="IPR029051">
    <property type="entry name" value="DUF4352"/>
</dbReference>
<evidence type="ECO:0000259" key="3">
    <source>
        <dbReference type="Pfam" id="PF11611"/>
    </source>
</evidence>